<reference evidence="1 2" key="1">
    <citation type="submission" date="2014-10" db="EMBL/GenBank/DDBJ databases">
        <title>Draft genome of the hookworm Ancylostoma caninum.</title>
        <authorList>
            <person name="Mitreva M."/>
        </authorList>
    </citation>
    <scope>NUCLEOTIDE SEQUENCE [LARGE SCALE GENOMIC DNA]</scope>
    <source>
        <strain evidence="1 2">Baltimore</strain>
    </source>
</reference>
<evidence type="ECO:0000313" key="2">
    <source>
        <dbReference type="Proteomes" id="UP000252519"/>
    </source>
</evidence>
<organism evidence="1 2">
    <name type="scientific">Ancylostoma caninum</name>
    <name type="common">Dog hookworm</name>
    <dbReference type="NCBI Taxonomy" id="29170"/>
    <lineage>
        <taxon>Eukaryota</taxon>
        <taxon>Metazoa</taxon>
        <taxon>Ecdysozoa</taxon>
        <taxon>Nematoda</taxon>
        <taxon>Chromadorea</taxon>
        <taxon>Rhabditida</taxon>
        <taxon>Rhabditina</taxon>
        <taxon>Rhabditomorpha</taxon>
        <taxon>Strongyloidea</taxon>
        <taxon>Ancylostomatidae</taxon>
        <taxon>Ancylostomatinae</taxon>
        <taxon>Ancylostoma</taxon>
    </lineage>
</organism>
<dbReference type="AlphaFoldDB" id="A0A368GUT5"/>
<keyword evidence="2" id="KW-1185">Reference proteome</keyword>
<dbReference type="EMBL" id="JOJR01000073">
    <property type="protein sequence ID" value="RCN46737.1"/>
    <property type="molecule type" value="Genomic_DNA"/>
</dbReference>
<dbReference type="Proteomes" id="UP000252519">
    <property type="component" value="Unassembled WGS sequence"/>
</dbReference>
<name>A0A368GUT5_ANCCA</name>
<sequence>MVDWIERRRGRRNASNRDIPILVDAFTELAFLQRKAVFNCS</sequence>
<proteinExistence type="predicted"/>
<accession>A0A368GUT5</accession>
<gene>
    <name evidence="1" type="ORF">ANCCAN_07179</name>
</gene>
<protein>
    <submittedName>
        <fullName evidence="1">Uncharacterized protein</fullName>
    </submittedName>
</protein>
<evidence type="ECO:0000313" key="1">
    <source>
        <dbReference type="EMBL" id="RCN46737.1"/>
    </source>
</evidence>
<comment type="caution">
    <text evidence="1">The sequence shown here is derived from an EMBL/GenBank/DDBJ whole genome shotgun (WGS) entry which is preliminary data.</text>
</comment>